<dbReference type="Pfam" id="PF03668">
    <property type="entry name" value="RapZ-like_N"/>
    <property type="match status" value="1"/>
</dbReference>
<dbReference type="eggNOG" id="COG1660">
    <property type="taxonomic scope" value="Bacteria"/>
</dbReference>
<dbReference type="GO" id="GO:0005525">
    <property type="term" value="F:GTP binding"/>
    <property type="evidence" value="ECO:0007669"/>
    <property type="project" value="UniProtKB-UniRule"/>
</dbReference>
<dbReference type="GO" id="GO:0005524">
    <property type="term" value="F:ATP binding"/>
    <property type="evidence" value="ECO:0007669"/>
    <property type="project" value="UniProtKB-UniRule"/>
</dbReference>
<gene>
    <name evidence="7" type="ordered locus">CRES_1085</name>
</gene>
<name>F8E2M8_CORRG</name>
<evidence type="ECO:0000313" key="7">
    <source>
        <dbReference type="EMBL" id="AEI09441.1"/>
    </source>
</evidence>
<evidence type="ECO:0000256" key="4">
    <source>
        <dbReference type="HAMAP-Rule" id="MF_00636"/>
    </source>
</evidence>
<reference evidence="7 8" key="1">
    <citation type="journal article" date="2012" name="BMC Genomics">
        <title>Complete genome sequence, lifestyle, and multi-drug resistance of the human pathogen Corynebacterium resistens DSM 45100 isolated from blood samples of a leukemia patient.</title>
        <authorList>
            <person name="Schroder J."/>
            <person name="Maus I."/>
            <person name="Meyer K."/>
            <person name="Wordemann S."/>
            <person name="Blom J."/>
            <person name="Jaenicke S."/>
            <person name="Schneider J."/>
            <person name="Trost E."/>
            <person name="Tauch A."/>
        </authorList>
    </citation>
    <scope>NUCLEOTIDE SEQUENCE [LARGE SCALE GENOMIC DNA]</scope>
    <source>
        <strain evidence="8">DSM 45100 / JCM 12819 / CCUG 50093 / GTC 2026 / SICGH 158</strain>
    </source>
</reference>
<sequence length="309" mass="34418">MGGRIVEFYSMNASNAQPPHSAAMQDPSLVLITGMSGAGRRATAAALEELGWYVAENLPPELILRMVEMSFDNSSPIEKLAVVTDVRSRAFAGSLTEVLDTLATRGRRPILLYLDATDSALITRYDTVRRTHPLQGEDTLQAGIDKERAMLSEIKQRADIVLDTSDKSVHDLRRVLEQYFDDAGNSRVRVNLQSFGFKHGQPKDVDVLLDTRFLPNPYWRPELRVFRGTDKPVRDYVLEGEPAKSFVNSAENMLRSMVEGYSQEGKAFVSVAVGCTGGHHRSVAVVEELATRLRQDGIDVRTSHRDIEN</sequence>
<dbReference type="InterPro" id="IPR053930">
    <property type="entry name" value="RapZ-like_N"/>
</dbReference>
<dbReference type="NCBIfam" id="NF003828">
    <property type="entry name" value="PRK05416.1"/>
    <property type="match status" value="1"/>
</dbReference>
<feature type="binding site" evidence="4">
    <location>
        <begin position="85"/>
        <end position="88"/>
    </location>
    <ligand>
        <name>GTP</name>
        <dbReference type="ChEBI" id="CHEBI:37565"/>
    </ligand>
</feature>
<dbReference type="PANTHER" id="PTHR30448">
    <property type="entry name" value="RNASE ADAPTER PROTEIN RAPZ"/>
    <property type="match status" value="1"/>
</dbReference>
<evidence type="ECO:0000256" key="2">
    <source>
        <dbReference type="ARBA" id="ARBA00022840"/>
    </source>
</evidence>
<dbReference type="InterPro" id="IPR053931">
    <property type="entry name" value="RapZ_C"/>
</dbReference>
<keyword evidence="8" id="KW-1185">Reference proteome</keyword>
<dbReference type="KEGG" id="crd:CRES_1085"/>
<dbReference type="Pfam" id="PF22740">
    <property type="entry name" value="PapZ_C"/>
    <property type="match status" value="1"/>
</dbReference>
<dbReference type="AlphaFoldDB" id="F8E2M8"/>
<dbReference type="Proteomes" id="UP000000492">
    <property type="component" value="Chromosome"/>
</dbReference>
<dbReference type="PANTHER" id="PTHR30448:SF0">
    <property type="entry name" value="RNASE ADAPTER PROTEIN RAPZ"/>
    <property type="match status" value="1"/>
</dbReference>
<evidence type="ECO:0000313" key="8">
    <source>
        <dbReference type="Proteomes" id="UP000000492"/>
    </source>
</evidence>
<keyword evidence="1 4" id="KW-0547">Nucleotide-binding</keyword>
<dbReference type="InterPro" id="IPR027417">
    <property type="entry name" value="P-loop_NTPase"/>
</dbReference>
<feature type="binding site" evidence="4">
    <location>
        <begin position="34"/>
        <end position="41"/>
    </location>
    <ligand>
        <name>ATP</name>
        <dbReference type="ChEBI" id="CHEBI:30616"/>
    </ligand>
</feature>
<feature type="domain" description="RapZ-like N-terminal" evidence="5">
    <location>
        <begin position="29"/>
        <end position="181"/>
    </location>
</feature>
<organism evidence="7 8">
    <name type="scientific">Corynebacterium resistens (strain DSM 45100 / JCM 12819 / GTC 2026 / SICGH 158)</name>
    <dbReference type="NCBI Taxonomy" id="662755"/>
    <lineage>
        <taxon>Bacteria</taxon>
        <taxon>Bacillati</taxon>
        <taxon>Actinomycetota</taxon>
        <taxon>Actinomycetes</taxon>
        <taxon>Mycobacteriales</taxon>
        <taxon>Corynebacteriaceae</taxon>
        <taxon>Corynebacterium</taxon>
    </lineage>
</organism>
<dbReference type="PIRSF" id="PIRSF005052">
    <property type="entry name" value="P-loopkin"/>
    <property type="match status" value="1"/>
</dbReference>
<accession>F8E2M8</accession>
<feature type="domain" description="RapZ C-terminal" evidence="6">
    <location>
        <begin position="189"/>
        <end position="308"/>
    </location>
</feature>
<protein>
    <submittedName>
        <fullName evidence="7">Uncharacterized protein</fullName>
    </submittedName>
</protein>
<evidence type="ECO:0000259" key="5">
    <source>
        <dbReference type="Pfam" id="PF03668"/>
    </source>
</evidence>
<dbReference type="HOGENOM" id="CLU_059558_0_0_11"/>
<keyword evidence="3 4" id="KW-0342">GTP-binding</keyword>
<dbReference type="SUPFAM" id="SSF52540">
    <property type="entry name" value="P-loop containing nucleoside triphosphate hydrolases"/>
    <property type="match status" value="1"/>
</dbReference>
<dbReference type="InterPro" id="IPR005337">
    <property type="entry name" value="RapZ-like"/>
</dbReference>
<dbReference type="EMBL" id="CP002857">
    <property type="protein sequence ID" value="AEI09441.1"/>
    <property type="molecule type" value="Genomic_DNA"/>
</dbReference>
<keyword evidence="2 4" id="KW-0067">ATP-binding</keyword>
<evidence type="ECO:0000256" key="3">
    <source>
        <dbReference type="ARBA" id="ARBA00023134"/>
    </source>
</evidence>
<dbReference type="STRING" id="662755.CRES_1085"/>
<proteinExistence type="inferred from homology"/>
<evidence type="ECO:0000259" key="6">
    <source>
        <dbReference type="Pfam" id="PF22740"/>
    </source>
</evidence>
<evidence type="ECO:0000256" key="1">
    <source>
        <dbReference type="ARBA" id="ARBA00022741"/>
    </source>
</evidence>
<dbReference type="HAMAP" id="MF_00636">
    <property type="entry name" value="RapZ_like"/>
    <property type="match status" value="1"/>
</dbReference>